<evidence type="ECO:0000313" key="11">
    <source>
        <dbReference type="Proteomes" id="UP000243065"/>
    </source>
</evidence>
<gene>
    <name evidence="10" type="ORF">JGI24_01576</name>
</gene>
<evidence type="ECO:0000256" key="3">
    <source>
        <dbReference type="ARBA" id="ARBA00022679"/>
    </source>
</evidence>
<keyword evidence="1" id="KW-1003">Cell membrane</keyword>
<evidence type="ECO:0000256" key="5">
    <source>
        <dbReference type="ARBA" id="ARBA00022985"/>
    </source>
</evidence>
<feature type="domain" description="Glycosyltransferase 2-like" evidence="9">
    <location>
        <begin position="13"/>
        <end position="174"/>
    </location>
</feature>
<dbReference type="CDD" id="cd04187">
    <property type="entry name" value="DPM1_like_bac"/>
    <property type="match status" value="1"/>
</dbReference>
<sequence length="290" mass="33272">MQVRKRQDKQLISIVIPLYNEVESLPELYDQIKEVVKTNRYNYEIIFVDDGSTDGSLDVLKKIRQNDKNVKIISFRRNYGKSAALAIGFEYAKGDVVITMDADLQDDPHEIPNLLKKLNEGFDLVSGWKKKRYDPLTKTIPSRIFNFVVSTLSGIKIHDFNCGLKAYKKSVTQDIKVYGELHRYLPVLAHWAGYKIGEIVVQHHPRKYGKTKFGVSRFLKGFLDLLTVMFTTRYFKRPLHLFGTVGLAVFLLGFGITFYLSLLKLIENISLSNRPLFILGVMLTIVGVQF</sequence>
<dbReference type="InterPro" id="IPR001173">
    <property type="entry name" value="Glyco_trans_2-like"/>
</dbReference>
<feature type="transmembrane region" description="Helical" evidence="8">
    <location>
        <begin position="271"/>
        <end position="288"/>
    </location>
</feature>
<dbReference type="PANTHER" id="PTHR48090">
    <property type="entry name" value="UNDECAPRENYL-PHOSPHATE 4-DEOXY-4-FORMAMIDO-L-ARABINOSE TRANSFERASE-RELATED"/>
    <property type="match status" value="1"/>
</dbReference>
<dbReference type="OrthoDB" id="9807778at2"/>
<keyword evidence="7 8" id="KW-0472">Membrane</keyword>
<protein>
    <submittedName>
        <fullName evidence="10">Glycosyltransferase involved in cell wall bisynthesis</fullName>
    </submittedName>
</protein>
<evidence type="ECO:0000259" key="9">
    <source>
        <dbReference type="Pfam" id="PF00535"/>
    </source>
</evidence>
<organism evidence="10 11">
    <name type="scientific">Kryptobacter tengchongensis</name>
    <dbReference type="NCBI Taxonomy" id="1643429"/>
    <lineage>
        <taxon>Bacteria</taxon>
        <taxon>Pseudomonadati</taxon>
        <taxon>Candidatus Kryptoniota</taxon>
        <taxon>Candidatus Kryptobacter</taxon>
    </lineage>
</organism>
<dbReference type="AlphaFoldDB" id="A0A656D9U1"/>
<keyword evidence="2" id="KW-0328">Glycosyltransferase</keyword>
<keyword evidence="4 8" id="KW-0812">Transmembrane</keyword>
<dbReference type="Pfam" id="PF00535">
    <property type="entry name" value="Glycos_transf_2"/>
    <property type="match status" value="1"/>
</dbReference>
<dbReference type="GO" id="GO:0009103">
    <property type="term" value="P:lipopolysaccharide biosynthetic process"/>
    <property type="evidence" value="ECO:0007669"/>
    <property type="project" value="UniProtKB-KW"/>
</dbReference>
<evidence type="ECO:0000256" key="6">
    <source>
        <dbReference type="ARBA" id="ARBA00022989"/>
    </source>
</evidence>
<dbReference type="GO" id="GO:0005886">
    <property type="term" value="C:plasma membrane"/>
    <property type="evidence" value="ECO:0007669"/>
    <property type="project" value="TreeGrafter"/>
</dbReference>
<proteinExistence type="predicted"/>
<dbReference type="SUPFAM" id="SSF53448">
    <property type="entry name" value="Nucleotide-diphospho-sugar transferases"/>
    <property type="match status" value="1"/>
</dbReference>
<dbReference type="InterPro" id="IPR050256">
    <property type="entry name" value="Glycosyltransferase_2"/>
</dbReference>
<feature type="non-terminal residue" evidence="10">
    <location>
        <position position="290"/>
    </location>
</feature>
<dbReference type="GO" id="GO:0099621">
    <property type="term" value="F:undecaprenyl-phosphate 4-deoxy-4-formamido-L-arabinose transferase activity"/>
    <property type="evidence" value="ECO:0007669"/>
    <property type="project" value="TreeGrafter"/>
</dbReference>
<dbReference type="Gene3D" id="3.90.550.10">
    <property type="entry name" value="Spore Coat Polysaccharide Biosynthesis Protein SpsA, Chain A"/>
    <property type="match status" value="1"/>
</dbReference>
<accession>A0A656D9U1</accession>
<evidence type="ECO:0000256" key="2">
    <source>
        <dbReference type="ARBA" id="ARBA00022676"/>
    </source>
</evidence>
<evidence type="ECO:0000256" key="4">
    <source>
        <dbReference type="ARBA" id="ARBA00022692"/>
    </source>
</evidence>
<evidence type="ECO:0000313" key="10">
    <source>
        <dbReference type="EMBL" id="CUT04849.1"/>
    </source>
</evidence>
<dbReference type="Proteomes" id="UP000243065">
    <property type="component" value="Unassembled WGS sequence"/>
</dbReference>
<evidence type="ECO:0000256" key="1">
    <source>
        <dbReference type="ARBA" id="ARBA00022475"/>
    </source>
</evidence>
<reference evidence="10 11" key="1">
    <citation type="submission" date="2015-11" db="EMBL/GenBank/DDBJ databases">
        <authorList>
            <person name="Varghese N."/>
        </authorList>
    </citation>
    <scope>NUCLEOTIDE SEQUENCE [LARGE SCALE GENOMIC DNA]</scope>
    <source>
        <strain evidence="10 11">JGI-24</strain>
    </source>
</reference>
<keyword evidence="6 8" id="KW-1133">Transmembrane helix</keyword>
<evidence type="ECO:0000256" key="7">
    <source>
        <dbReference type="ARBA" id="ARBA00023136"/>
    </source>
</evidence>
<dbReference type="RefSeq" id="WP_072150865.1">
    <property type="nucleotide sequence ID" value="NZ_CZVU01000102.1"/>
</dbReference>
<keyword evidence="5" id="KW-0448">Lipopolysaccharide biosynthesis</keyword>
<keyword evidence="11" id="KW-1185">Reference proteome</keyword>
<keyword evidence="3 10" id="KW-0808">Transferase</keyword>
<name>A0A656D9U1_KRYT1</name>
<dbReference type="InterPro" id="IPR029044">
    <property type="entry name" value="Nucleotide-diphossugar_trans"/>
</dbReference>
<evidence type="ECO:0000256" key="8">
    <source>
        <dbReference type="SAM" id="Phobius"/>
    </source>
</evidence>
<dbReference type="EMBL" id="CZVU01000102">
    <property type="protein sequence ID" value="CUT04849.1"/>
    <property type="molecule type" value="Genomic_DNA"/>
</dbReference>
<feature type="transmembrane region" description="Helical" evidence="8">
    <location>
        <begin position="239"/>
        <end position="259"/>
    </location>
</feature>
<dbReference type="PANTHER" id="PTHR48090:SF3">
    <property type="entry name" value="UNDECAPRENYL-PHOSPHATE 4-DEOXY-4-FORMAMIDO-L-ARABINOSE TRANSFERASE"/>
    <property type="match status" value="1"/>
</dbReference>